<dbReference type="AlphaFoldDB" id="A0A413VKG7"/>
<name>A0A413VKG7_9BACE</name>
<evidence type="ECO:0000313" key="3">
    <source>
        <dbReference type="Proteomes" id="UP000284379"/>
    </source>
</evidence>
<feature type="chain" id="PRO_5019011960" evidence="1">
    <location>
        <begin position="22"/>
        <end position="593"/>
    </location>
</feature>
<dbReference type="Gene3D" id="2.60.120.260">
    <property type="entry name" value="Galactose-binding domain-like"/>
    <property type="match status" value="1"/>
</dbReference>
<sequence>MKKNTLLIGALALFATGPVLAQDLVIETMKGNENIELVQDAIFDIVYGNVGQTSNMTIVGLGEVDFGADGNAYKATGVEFAQGWGDFGVERYVVLSAGETSETAVPFTEMLVDRTYGYHCFEMFAYNMKESEDFERPIGKQKVWLTFRLGNGNLRSVKFYQEAFAEADEGVQPWPSELPEYKENATIIGASEFVRAVAIPEDPDVVDPYKDTKYDGNSDCWGGVREGFIAKSTEKVDFGNGEFQQLVAFIGHDGERYREYMEFYIDEVKPENMIARTWSGINLQKWNDFTPIATQLKKVTGSHYLFVKWGDATNLHRIDLLKEPVWFENPQCGIVFENVLPSEDAVVYVTKGTGESGGDPAVGEMEWKVVVAGSANARGEGNNIGYTSNGVVVCYYDVDFKDGEYKRVIINHSCDKNWLGTIDEANFSLYTDLDDIKWGYITNTEELNAALADHEPIAKVRAQGTGAWSIKEGTAGLLKEVKGVQNLYIVYNLPQSAGANIYGLYLDPNVGETTGIKSVTSIKGLDIYSVNEEVIVNSAEEVNIAIYTVNGVQIANKRLPAGITTIRNFASGLYILKAVNKQGAVKSTKLLVK</sequence>
<evidence type="ECO:0000313" key="2">
    <source>
        <dbReference type="EMBL" id="RHB34097.1"/>
    </source>
</evidence>
<protein>
    <submittedName>
        <fullName evidence="2">T9SS C-terminal target domain-containing protein</fullName>
    </submittedName>
</protein>
<organism evidence="2 3">
    <name type="scientific">Bacteroides nordii</name>
    <dbReference type="NCBI Taxonomy" id="291645"/>
    <lineage>
        <taxon>Bacteria</taxon>
        <taxon>Pseudomonadati</taxon>
        <taxon>Bacteroidota</taxon>
        <taxon>Bacteroidia</taxon>
        <taxon>Bacteroidales</taxon>
        <taxon>Bacteroidaceae</taxon>
        <taxon>Bacteroides</taxon>
    </lineage>
</organism>
<gene>
    <name evidence="2" type="ORF">DW888_14175</name>
</gene>
<keyword evidence="1" id="KW-0732">Signal</keyword>
<proteinExistence type="predicted"/>
<reference evidence="2 3" key="1">
    <citation type="submission" date="2018-08" db="EMBL/GenBank/DDBJ databases">
        <title>A genome reference for cultivated species of the human gut microbiota.</title>
        <authorList>
            <person name="Zou Y."/>
            <person name="Xue W."/>
            <person name="Luo G."/>
        </authorList>
    </citation>
    <scope>NUCLEOTIDE SEQUENCE [LARGE SCALE GENOMIC DNA]</scope>
    <source>
        <strain evidence="2 3">AM40-30BH</strain>
    </source>
</reference>
<dbReference type="RefSeq" id="WP_122201817.1">
    <property type="nucleotide sequence ID" value="NZ_CABJFV010000011.1"/>
</dbReference>
<comment type="caution">
    <text evidence="2">The sequence shown here is derived from an EMBL/GenBank/DDBJ whole genome shotgun (WGS) entry which is preliminary data.</text>
</comment>
<evidence type="ECO:0000256" key="1">
    <source>
        <dbReference type="SAM" id="SignalP"/>
    </source>
</evidence>
<feature type="signal peptide" evidence="1">
    <location>
        <begin position="1"/>
        <end position="21"/>
    </location>
</feature>
<accession>A0A413VKG7</accession>
<dbReference type="Proteomes" id="UP000284379">
    <property type="component" value="Unassembled WGS sequence"/>
</dbReference>
<dbReference type="EMBL" id="QSGO01000011">
    <property type="protein sequence ID" value="RHB34097.1"/>
    <property type="molecule type" value="Genomic_DNA"/>
</dbReference>